<keyword evidence="3" id="KW-1185">Reference proteome</keyword>
<gene>
    <name evidence="2" type="ordered locus">Taci_0299</name>
</gene>
<dbReference type="InterPro" id="IPR024617">
    <property type="entry name" value="DUF3870"/>
</dbReference>
<name>D1B8D3_THEAS</name>
<feature type="domain" description="DUF3870" evidence="1">
    <location>
        <begin position="9"/>
        <end position="99"/>
    </location>
</feature>
<dbReference type="Pfam" id="PF12986">
    <property type="entry name" value="DUF3870"/>
    <property type="match status" value="1"/>
</dbReference>
<evidence type="ECO:0000313" key="3">
    <source>
        <dbReference type="Proteomes" id="UP000002030"/>
    </source>
</evidence>
<sequence length="120" mass="13656">MGENTVFLAAYARLPQDIAAYGLYKSVGVYAEVEVDTGVIIEADVSFYSQVSINMIRAILKGKNIVLDREVILKAFESRYWGGGRKAVITAVKRLFERYDEVMEQLERDPIPDLTDEYRL</sequence>
<dbReference type="EnsemblBacteria" id="ACZ18536">
    <property type="protein sequence ID" value="ACZ18536"/>
    <property type="gene ID" value="Taci_0299"/>
</dbReference>
<dbReference type="STRING" id="525903.Taci_0299"/>
<evidence type="ECO:0000313" key="2">
    <source>
        <dbReference type="EMBL" id="ACZ18536.1"/>
    </source>
</evidence>
<proteinExistence type="predicted"/>
<evidence type="ECO:0000259" key="1">
    <source>
        <dbReference type="Pfam" id="PF12986"/>
    </source>
</evidence>
<dbReference type="EMBL" id="CP001818">
    <property type="protein sequence ID" value="ACZ18536.1"/>
    <property type="molecule type" value="Genomic_DNA"/>
</dbReference>
<protein>
    <recommendedName>
        <fullName evidence="1">DUF3870 domain-containing protein</fullName>
    </recommendedName>
</protein>
<dbReference type="AlphaFoldDB" id="D1B8D3"/>
<dbReference type="HOGENOM" id="CLU_114448_2_0_0"/>
<organism evidence="2 3">
    <name type="scientific">Thermanaerovibrio acidaminovorans (strain ATCC 49978 / DSM 6589 / Su883)</name>
    <name type="common">Selenomonas acidaminovorans</name>
    <dbReference type="NCBI Taxonomy" id="525903"/>
    <lineage>
        <taxon>Bacteria</taxon>
        <taxon>Thermotogati</taxon>
        <taxon>Synergistota</taxon>
        <taxon>Synergistia</taxon>
        <taxon>Synergistales</taxon>
        <taxon>Synergistaceae</taxon>
        <taxon>Thermanaerovibrio</taxon>
    </lineage>
</organism>
<dbReference type="RefSeq" id="WP_012869052.1">
    <property type="nucleotide sequence ID" value="NC_013522.1"/>
</dbReference>
<dbReference type="OrthoDB" id="88363at2"/>
<reference evidence="2 3" key="1">
    <citation type="journal article" date="2009" name="Stand. Genomic Sci.">
        <title>Complete genome sequence of Thermanaerovibrio acidaminovorans type strain (Su883).</title>
        <authorList>
            <person name="Chovatia M."/>
            <person name="Sikorski J."/>
            <person name="Schroder M."/>
            <person name="Lapidus A."/>
            <person name="Nolan M."/>
            <person name="Tice H."/>
            <person name="Glavina Del Rio T."/>
            <person name="Copeland A."/>
            <person name="Cheng J.F."/>
            <person name="Lucas S."/>
            <person name="Chen F."/>
            <person name="Bruce D."/>
            <person name="Goodwin L."/>
            <person name="Pitluck S."/>
            <person name="Ivanova N."/>
            <person name="Mavromatis K."/>
            <person name="Ovchinnikova G."/>
            <person name="Pati A."/>
            <person name="Chen A."/>
            <person name="Palaniappan K."/>
            <person name="Land M."/>
            <person name="Hauser L."/>
            <person name="Chang Y.J."/>
            <person name="Jeffries C.D."/>
            <person name="Chain P."/>
            <person name="Saunders E."/>
            <person name="Detter J.C."/>
            <person name="Brettin T."/>
            <person name="Rohde M."/>
            <person name="Goker M."/>
            <person name="Spring S."/>
            <person name="Bristow J."/>
            <person name="Markowitz V."/>
            <person name="Hugenholtz P."/>
            <person name="Kyrpides N.C."/>
            <person name="Klenk H.P."/>
            <person name="Eisen J.A."/>
        </authorList>
    </citation>
    <scope>NUCLEOTIDE SEQUENCE [LARGE SCALE GENOMIC DNA]</scope>
    <source>
        <strain evidence="3">ATCC 49978 / DSM 6589 / Su883</strain>
    </source>
</reference>
<dbReference type="Proteomes" id="UP000002030">
    <property type="component" value="Chromosome"/>
</dbReference>
<dbReference type="KEGG" id="tai:Taci_0299"/>
<accession>D1B8D3</accession>